<sequence>MLVAYPTSIASLTNAIGTSNGIAIHHAIPTAANTFRAVINAPALALGASYSIPVAVYAVNR</sequence>
<dbReference type="Proteomes" id="UP000002385">
    <property type="component" value="Chromosome"/>
</dbReference>
<reference evidence="2" key="1">
    <citation type="submission" date="2008-12" db="EMBL/GenBank/DDBJ databases">
        <title>Complete sequence of chromosome of Methylobacterium chloromethanicum CM4.</title>
        <authorList>
            <consortium name="US DOE Joint Genome Institute"/>
            <person name="Lucas S."/>
            <person name="Copeland A."/>
            <person name="Lapidus A."/>
            <person name="Glavina del Rio T."/>
            <person name="Dalin E."/>
            <person name="Tice H."/>
            <person name="Bruce D."/>
            <person name="Goodwin L."/>
            <person name="Pitluck S."/>
            <person name="Chertkov O."/>
            <person name="Brettin T."/>
            <person name="Detter J.C."/>
            <person name="Han C."/>
            <person name="Larimer F."/>
            <person name="Land M."/>
            <person name="Hauser L."/>
            <person name="Kyrpides N."/>
            <person name="Mikhailova N."/>
            <person name="Marx C."/>
            <person name="Richardson P."/>
        </authorList>
    </citation>
    <scope>NUCLEOTIDE SEQUENCE [LARGE SCALE GENOMIC DNA]</scope>
    <source>
        <strain evidence="2">CM4 / NCIMB 13688</strain>
    </source>
</reference>
<dbReference type="KEGG" id="mch:Mchl_1596"/>
<reference evidence="1 2" key="2">
    <citation type="journal article" date="2012" name="J. Bacteriol.">
        <title>Complete genome sequences of six strains of the genus Methylobacterium.</title>
        <authorList>
            <person name="Marx C.J."/>
            <person name="Bringel F."/>
            <person name="Chistoserdova L."/>
            <person name="Moulin L."/>
            <person name="Farhan Ul Haque M."/>
            <person name="Fleischman D.E."/>
            <person name="Gruffaz C."/>
            <person name="Jourand P."/>
            <person name="Knief C."/>
            <person name="Lee M.C."/>
            <person name="Muller E.E."/>
            <person name="Nadalig T."/>
            <person name="Peyraud R."/>
            <person name="Roselli S."/>
            <person name="Russ L."/>
            <person name="Goodwin L.A."/>
            <person name="Ivanova N."/>
            <person name="Kyrpides N."/>
            <person name="Lajus A."/>
            <person name="Land M.L."/>
            <person name="Medigue C."/>
            <person name="Mikhailova N."/>
            <person name="Nolan M."/>
            <person name="Woyke T."/>
            <person name="Stolyar S."/>
            <person name="Vorholt J.A."/>
            <person name="Vuilleumier S."/>
        </authorList>
    </citation>
    <scope>NUCLEOTIDE SEQUENCE [LARGE SCALE GENOMIC DNA]</scope>
    <source>
        <strain evidence="2">CM4 / NCIMB 13688</strain>
    </source>
</reference>
<organism evidence="1 2">
    <name type="scientific">Methylorubrum extorquens (strain CM4 / NCIMB 13688)</name>
    <name type="common">Methylobacterium extorquens</name>
    <dbReference type="NCBI Taxonomy" id="440085"/>
    <lineage>
        <taxon>Bacteria</taxon>
        <taxon>Pseudomonadati</taxon>
        <taxon>Pseudomonadota</taxon>
        <taxon>Alphaproteobacteria</taxon>
        <taxon>Hyphomicrobiales</taxon>
        <taxon>Methylobacteriaceae</taxon>
        <taxon>Methylorubrum</taxon>
    </lineage>
</organism>
<dbReference type="RefSeq" id="WP_015950279.1">
    <property type="nucleotide sequence ID" value="NC_011757.1"/>
</dbReference>
<dbReference type="AlphaFoldDB" id="B7KSV8"/>
<dbReference type="EMBL" id="CP001298">
    <property type="protein sequence ID" value="ACK82460.1"/>
    <property type="molecule type" value="Genomic_DNA"/>
</dbReference>
<gene>
    <name evidence="1" type="ordered locus">Mchl_1596</name>
</gene>
<proteinExistence type="predicted"/>
<accession>B7KSV8</accession>
<evidence type="ECO:0000313" key="2">
    <source>
        <dbReference type="Proteomes" id="UP000002385"/>
    </source>
</evidence>
<name>B7KSV8_METC4</name>
<evidence type="ECO:0000313" key="1">
    <source>
        <dbReference type="EMBL" id="ACK82460.1"/>
    </source>
</evidence>
<protein>
    <submittedName>
        <fullName evidence="1">Uncharacterized protein</fullName>
    </submittedName>
</protein>
<dbReference type="HOGENOM" id="CLU_2917310_0_0_5"/>